<protein>
    <recommendedName>
        <fullName evidence="4">Enoyl-CoA hydratase</fullName>
    </recommendedName>
</protein>
<accession>A0A814CU52</accession>
<evidence type="ECO:0000256" key="1">
    <source>
        <dbReference type="ARBA" id="ARBA00005254"/>
    </source>
</evidence>
<sequence length="374" mass="42067">MASSSLLLTPSEEFRSLPKCLRTASATAQRIKETTMVHSSQPAALPSPTQLDMIRIFNNKNVLFLDDSGARSKELNINYYQRAYFQTINYETNNRIAYITLNRPEVLNSIDGLMPKELSECVEKANNDSSVHVIILSGAGKAFCSGYDLSFNAKNKNVKAVQDMPWDSMKDYTYMKQNTEYFMSLFRSFKPTICKIHGDALAGGSDIALCCDIILMANEAHIGYMGVRVWGCPTTAMWIYRLGIEKAKRVLLTGDKITGIEAEKLGLVLKSVPQEQLNNEVDKLAHRMSTIPINQLIMQKLMINQALENMGLRTTQMFATLFDGIARHSPEGIAFKNRSESVGWKTAVKERDAGTYDWTNDVPFDIKKEDNNQK</sequence>
<proteinExistence type="inferred from homology"/>
<dbReference type="Proteomes" id="UP000663845">
    <property type="component" value="Unassembled WGS sequence"/>
</dbReference>
<name>A0A814CU52_9BILA</name>
<dbReference type="NCBIfam" id="NF006128">
    <property type="entry name" value="PRK08272.1"/>
    <property type="match status" value="1"/>
</dbReference>
<dbReference type="Pfam" id="PF00378">
    <property type="entry name" value="ECH_1"/>
    <property type="match status" value="1"/>
</dbReference>
<dbReference type="PANTHER" id="PTHR43802">
    <property type="entry name" value="ENOYL-COA HYDRATASE"/>
    <property type="match status" value="1"/>
</dbReference>
<dbReference type="InterPro" id="IPR029045">
    <property type="entry name" value="ClpP/crotonase-like_dom_sf"/>
</dbReference>
<comment type="similarity">
    <text evidence="1">Belongs to the enoyl-CoA hydratase/isomerase family.</text>
</comment>
<dbReference type="CDD" id="cd06558">
    <property type="entry name" value="crotonase-like"/>
    <property type="match status" value="1"/>
</dbReference>
<dbReference type="EMBL" id="CAJNOG010000103">
    <property type="protein sequence ID" value="CAF0946911.1"/>
    <property type="molecule type" value="Genomic_DNA"/>
</dbReference>
<evidence type="ECO:0000313" key="3">
    <source>
        <dbReference type="Proteomes" id="UP000663845"/>
    </source>
</evidence>
<dbReference type="InterPro" id="IPR001753">
    <property type="entry name" value="Enoyl-CoA_hydra/iso"/>
</dbReference>
<reference evidence="2" key="1">
    <citation type="submission" date="2021-02" db="EMBL/GenBank/DDBJ databases">
        <authorList>
            <person name="Nowell W R."/>
        </authorList>
    </citation>
    <scope>NUCLEOTIDE SEQUENCE</scope>
</reference>
<organism evidence="2 3">
    <name type="scientific">Adineta steineri</name>
    <dbReference type="NCBI Taxonomy" id="433720"/>
    <lineage>
        <taxon>Eukaryota</taxon>
        <taxon>Metazoa</taxon>
        <taxon>Spiralia</taxon>
        <taxon>Gnathifera</taxon>
        <taxon>Rotifera</taxon>
        <taxon>Eurotatoria</taxon>
        <taxon>Bdelloidea</taxon>
        <taxon>Adinetida</taxon>
        <taxon>Adinetidae</taxon>
        <taxon>Adineta</taxon>
    </lineage>
</organism>
<comment type="caution">
    <text evidence="2">The sequence shown here is derived from an EMBL/GenBank/DDBJ whole genome shotgun (WGS) entry which is preliminary data.</text>
</comment>
<dbReference type="Gene3D" id="3.90.226.10">
    <property type="entry name" value="2-enoyl-CoA Hydratase, Chain A, domain 1"/>
    <property type="match status" value="1"/>
</dbReference>
<dbReference type="SUPFAM" id="SSF52096">
    <property type="entry name" value="ClpP/crotonase"/>
    <property type="match status" value="1"/>
</dbReference>
<evidence type="ECO:0000313" key="2">
    <source>
        <dbReference type="EMBL" id="CAF0946911.1"/>
    </source>
</evidence>
<dbReference type="AlphaFoldDB" id="A0A814CU52"/>
<evidence type="ECO:0008006" key="4">
    <source>
        <dbReference type="Google" id="ProtNLM"/>
    </source>
</evidence>
<dbReference type="PANTHER" id="PTHR43802:SF1">
    <property type="entry name" value="IP11341P-RELATED"/>
    <property type="match status" value="1"/>
</dbReference>
<gene>
    <name evidence="2" type="ORF">JYZ213_LOCUS13067</name>
</gene>